<gene>
    <name evidence="12" type="primary">TRK1</name>
    <name evidence="12" type="ORF">KQ657_004616</name>
</gene>
<evidence type="ECO:0000256" key="3">
    <source>
        <dbReference type="ARBA" id="ARBA00022448"/>
    </source>
</evidence>
<feature type="transmembrane region" description="Helical" evidence="10">
    <location>
        <begin position="831"/>
        <end position="851"/>
    </location>
</feature>
<sequence length="1141" mass="129355">MDGSSLKSLYSFKEGFGKQVRDTIHSVGQTIDPIVKKFIPNFRAAHYVYIISWCIVGSILVYPTHNLAYIDALFLATGSATQAGLNTTDGNLLKLYQQIVVYMIAMVTTPIFIHGSLLFVRLYWFERYFDNIKERSKLNFKMRREATLARTRTYNSFDPTMRNTYVNQGLGLRKRNSRATSLRRRSTGGMYSRTLVSNSAQRGNAGRDTSQGLRPGLEPLRRNSSTSSLSYRIEKPNNQLVEHLTEPSSENEDEIELSEQPHQNGSLVHEEHDSLQQNQEPEGIKFAELPHPSRRPNGHSRHPSNLKPLTSGPRRNTVDPSDMYRSIAIMQENKKQEKCEKEVSGINGDDDDDDDDVLIIRPPNEIENDVSGSIYTTKLSKKERANSKLRRSWKSRKWSSKFRNNFTNTQRHPRASSPVSEGADDEGSIDSEYDSEFQKLKEKLKRNDHNNEHAITDDEDEGNDGNDEEDKASKNADNHDEEEEEEENSDSSIISDDGSAALSSNDEDDENDENRENGDEDYFNYKGKYKEDLDSSSNSSPHLNIVLPDRHGTNTSDGNQMRSPTFDRFFSPAKNFGKKTRKSISKTTSRGLRKLGSGFIRSNSFAVSESNRVNTGPSINSHDGEEYDDYDNDDDDGGDADDGRSYYTDIENNSLRKMSTNYLSWNPTVGRNSTFINLSDDQKEELGGVEYRAVKLLIKILLVYYIGFHVMGVVAWVPYILKTLYYKHIVNVQGLNAVWWAIFTAQSSFNDLGLTVTANSMAGFSNSVYILVWSSFFIVIGNTGFPIFLRFLIWIMFKLSKPLSLFNESLAFLLDHPRRCFTLLFPSVPTWWLFIVLVVLNCIDLLLFIVLDLNSDYLKKIPIGYRILDGLYQAFSTRTAGFTVVDLSQLHPAVQVSYMLMMYISVLPLAISIRRTNVYEEQSLGVYLKEQNPEHDIDESKSSHFIGAHLRNQLSFDLWFIFLGLFIICIAEGNKLDKNNPSFSVFAILFEIISAYGTVGLSLGYPGTNTSFSAQFTTLSKLVIIAMMIRGRHRGLPYSLDRAIMLPNKMMAKRDHVQQEHAIRRNTTMDSRGNTLFRNSFSFDAPNDVLSTSGSSHLTPNKHSDRGLLRRVITSGGDIFENPGRVLLNRKRTTGATANYV</sequence>
<dbReference type="InterPro" id="IPR003445">
    <property type="entry name" value="Cat_transpt"/>
</dbReference>
<dbReference type="PANTHER" id="PTHR31064">
    <property type="entry name" value="POTASSIUM TRANSPORT PROTEIN DDB_G0292412-RELATED"/>
    <property type="match status" value="1"/>
</dbReference>
<keyword evidence="6 10" id="KW-0630">Potassium</keyword>
<feature type="compositionally biased region" description="Basic residues" evidence="11">
    <location>
        <begin position="176"/>
        <end position="186"/>
    </location>
</feature>
<keyword evidence="8 10" id="KW-0406">Ion transport</keyword>
<evidence type="ECO:0000256" key="2">
    <source>
        <dbReference type="ARBA" id="ARBA00009137"/>
    </source>
</evidence>
<feature type="compositionally biased region" description="Acidic residues" evidence="11">
    <location>
        <begin position="625"/>
        <end position="640"/>
    </location>
</feature>
<feature type="region of interest" description="Disordered" evidence="11">
    <location>
        <begin position="287"/>
        <end position="320"/>
    </location>
</feature>
<feature type="transmembrane region" description="Helical" evidence="10">
    <location>
        <begin position="768"/>
        <end position="797"/>
    </location>
</feature>
<evidence type="ECO:0000256" key="9">
    <source>
        <dbReference type="ARBA" id="ARBA00023136"/>
    </source>
</evidence>
<feature type="compositionally biased region" description="Basic and acidic residues" evidence="11">
    <location>
        <begin position="334"/>
        <end position="343"/>
    </location>
</feature>
<evidence type="ECO:0000313" key="13">
    <source>
        <dbReference type="Proteomes" id="UP000790833"/>
    </source>
</evidence>
<dbReference type="EMBL" id="JAHMUF010000007">
    <property type="protein sequence ID" value="KAG7194403.1"/>
    <property type="molecule type" value="Genomic_DNA"/>
</dbReference>
<protein>
    <recommendedName>
        <fullName evidence="10">Potassium transport protein</fullName>
    </recommendedName>
</protein>
<feature type="region of interest" description="Disordered" evidence="11">
    <location>
        <begin position="176"/>
        <end position="262"/>
    </location>
</feature>
<feature type="transmembrane region" description="Helical" evidence="10">
    <location>
        <begin position="983"/>
        <end position="1005"/>
    </location>
</feature>
<name>A0A9P7VAV3_9ASCO</name>
<dbReference type="InterPro" id="IPR004773">
    <property type="entry name" value="K/Na_transp_Trk1/HKT1"/>
</dbReference>
<feature type="transmembrane region" description="Helical" evidence="10">
    <location>
        <begin position="696"/>
        <end position="717"/>
    </location>
</feature>
<organism evidence="12 13">
    <name type="scientific">Scheffersomyces spartinae</name>
    <dbReference type="NCBI Taxonomy" id="45513"/>
    <lineage>
        <taxon>Eukaryota</taxon>
        <taxon>Fungi</taxon>
        <taxon>Dikarya</taxon>
        <taxon>Ascomycota</taxon>
        <taxon>Saccharomycotina</taxon>
        <taxon>Pichiomycetes</taxon>
        <taxon>Debaryomycetaceae</taxon>
        <taxon>Scheffersomyces</taxon>
    </lineage>
</organism>
<feature type="compositionally biased region" description="Polar residues" evidence="11">
    <location>
        <begin position="553"/>
        <end position="563"/>
    </location>
</feature>
<evidence type="ECO:0000256" key="5">
    <source>
        <dbReference type="ARBA" id="ARBA00022692"/>
    </source>
</evidence>
<feature type="compositionally biased region" description="Low complexity" evidence="11">
    <location>
        <begin position="490"/>
        <end position="504"/>
    </location>
</feature>
<evidence type="ECO:0000256" key="7">
    <source>
        <dbReference type="ARBA" id="ARBA00022989"/>
    </source>
</evidence>
<feature type="compositionally biased region" description="Basic residues" evidence="11">
    <location>
        <begin position="292"/>
        <end position="304"/>
    </location>
</feature>
<proteinExistence type="inferred from homology"/>
<feature type="compositionally biased region" description="Basic and acidic residues" evidence="11">
    <location>
        <begin position="436"/>
        <end position="456"/>
    </location>
</feature>
<feature type="compositionally biased region" description="Acidic residues" evidence="11">
    <location>
        <begin position="505"/>
        <end position="522"/>
    </location>
</feature>
<comment type="similarity">
    <text evidence="2 10">Belongs to the TrkH potassium transport family.</text>
</comment>
<comment type="caution">
    <text evidence="12">The sequence shown here is derived from an EMBL/GenBank/DDBJ whole genome shotgun (WGS) entry which is preliminary data.</text>
</comment>
<dbReference type="GeneID" id="66117990"/>
<keyword evidence="3 10" id="KW-0813">Transport</keyword>
<evidence type="ECO:0000256" key="1">
    <source>
        <dbReference type="ARBA" id="ARBA00004141"/>
    </source>
</evidence>
<evidence type="ECO:0000256" key="6">
    <source>
        <dbReference type="ARBA" id="ARBA00022958"/>
    </source>
</evidence>
<dbReference type="GO" id="GO:1990573">
    <property type="term" value="P:potassium ion import across plasma membrane"/>
    <property type="evidence" value="ECO:0007669"/>
    <property type="project" value="TreeGrafter"/>
</dbReference>
<feature type="region of interest" description="Disordered" evidence="11">
    <location>
        <begin position="334"/>
        <end position="567"/>
    </location>
</feature>
<dbReference type="GO" id="GO:0044038">
    <property type="term" value="P:cell wall macromolecule biosynthetic process"/>
    <property type="evidence" value="ECO:0007669"/>
    <property type="project" value="InterPro"/>
</dbReference>
<feature type="transmembrane region" description="Helical" evidence="10">
    <location>
        <begin position="896"/>
        <end position="913"/>
    </location>
</feature>
<dbReference type="NCBIfam" id="TIGR00934">
    <property type="entry name" value="2a38euk"/>
    <property type="match status" value="1"/>
</dbReference>
<evidence type="ECO:0000256" key="11">
    <source>
        <dbReference type="SAM" id="MobiDB-lite"/>
    </source>
</evidence>
<dbReference type="RefSeq" id="XP_043049950.1">
    <property type="nucleotide sequence ID" value="XM_043195284.1"/>
</dbReference>
<dbReference type="AlphaFoldDB" id="A0A9P7VAV3"/>
<dbReference type="InterPro" id="IPR003447">
    <property type="entry name" value="FEMABX"/>
</dbReference>
<dbReference type="GO" id="GO:0005886">
    <property type="term" value="C:plasma membrane"/>
    <property type="evidence" value="ECO:0007669"/>
    <property type="project" value="InterPro"/>
</dbReference>
<evidence type="ECO:0000313" key="12">
    <source>
        <dbReference type="EMBL" id="KAG7194403.1"/>
    </source>
</evidence>
<feature type="compositionally biased region" description="Acidic residues" evidence="11">
    <location>
        <begin position="348"/>
        <end position="357"/>
    </location>
</feature>
<dbReference type="OrthoDB" id="9999863at2759"/>
<feature type="compositionally biased region" description="Polar residues" evidence="11">
    <location>
        <begin position="194"/>
        <end position="212"/>
    </location>
</feature>
<feature type="compositionally biased region" description="Polar residues" evidence="11">
    <location>
        <begin position="222"/>
        <end position="240"/>
    </location>
</feature>
<dbReference type="PANTHER" id="PTHR31064:SF30">
    <property type="entry name" value="HIGH-AFFINITY POTASSIUM TRANSPORT PROTEIN-RELATED"/>
    <property type="match status" value="1"/>
</dbReference>
<keyword evidence="9 10" id="KW-0472">Membrane</keyword>
<keyword evidence="7 10" id="KW-1133">Transmembrane helix</keyword>
<dbReference type="PIRSF" id="PIRSF002450">
    <property type="entry name" value="K+_transpter_TRK"/>
    <property type="match status" value="1"/>
</dbReference>
<reference evidence="12" key="1">
    <citation type="submission" date="2021-03" db="EMBL/GenBank/DDBJ databases">
        <authorList>
            <person name="Palmer J.M."/>
        </authorList>
    </citation>
    <scope>NUCLEOTIDE SEQUENCE</scope>
    <source>
        <strain evidence="12">ARV_011</strain>
    </source>
</reference>
<dbReference type="InterPro" id="IPR051143">
    <property type="entry name" value="TrkH_K-transport"/>
</dbReference>
<keyword evidence="13" id="KW-1185">Reference proteome</keyword>
<feature type="compositionally biased region" description="Polar residues" evidence="11">
    <location>
        <begin position="610"/>
        <end position="621"/>
    </location>
</feature>
<dbReference type="Pfam" id="PF02386">
    <property type="entry name" value="TrkH"/>
    <property type="match status" value="1"/>
</dbReference>
<evidence type="ECO:0000256" key="8">
    <source>
        <dbReference type="ARBA" id="ARBA00023065"/>
    </source>
</evidence>
<accession>A0A9P7VAV3</accession>
<evidence type="ECO:0000256" key="10">
    <source>
        <dbReference type="PIRNR" id="PIRNR002450"/>
    </source>
</evidence>
<feature type="compositionally biased region" description="Acidic residues" evidence="11">
    <location>
        <begin position="422"/>
        <end position="435"/>
    </location>
</feature>
<dbReference type="GO" id="GO:0140107">
    <property type="term" value="F:high-affinity potassium ion transmembrane transporter activity"/>
    <property type="evidence" value="ECO:0007669"/>
    <property type="project" value="TreeGrafter"/>
</dbReference>
<dbReference type="GO" id="GO:0030007">
    <property type="term" value="P:intracellular potassium ion homeostasis"/>
    <property type="evidence" value="ECO:0007669"/>
    <property type="project" value="UniProtKB-UniRule"/>
</dbReference>
<feature type="transmembrane region" description="Helical" evidence="10">
    <location>
        <begin position="46"/>
        <end position="65"/>
    </location>
</feature>
<dbReference type="Proteomes" id="UP000790833">
    <property type="component" value="Unassembled WGS sequence"/>
</dbReference>
<keyword evidence="4 10" id="KW-0633">Potassium transport</keyword>
<keyword evidence="5 10" id="KW-0812">Transmembrane</keyword>
<dbReference type="PROSITE" id="PS51191">
    <property type="entry name" value="FEMABX"/>
    <property type="match status" value="1"/>
</dbReference>
<evidence type="ECO:0000256" key="4">
    <source>
        <dbReference type="ARBA" id="ARBA00022538"/>
    </source>
</evidence>
<feature type="region of interest" description="Disordered" evidence="11">
    <location>
        <begin position="610"/>
        <end position="643"/>
    </location>
</feature>
<feature type="transmembrane region" description="Helical" evidence="10">
    <location>
        <begin position="99"/>
        <end position="124"/>
    </location>
</feature>
<dbReference type="GO" id="GO:0016755">
    <property type="term" value="F:aminoacyltransferase activity"/>
    <property type="evidence" value="ECO:0007669"/>
    <property type="project" value="InterPro"/>
</dbReference>
<dbReference type="InterPro" id="IPR015958">
    <property type="entry name" value="Trk1_fungi"/>
</dbReference>
<comment type="subcellular location">
    <subcellularLocation>
        <location evidence="1">Membrane</location>
        <topology evidence="1">Multi-pass membrane protein</topology>
    </subcellularLocation>
</comment>
<feature type="compositionally biased region" description="Basic residues" evidence="11">
    <location>
        <begin position="387"/>
        <end position="400"/>
    </location>
</feature>
<feature type="transmembrane region" description="Helical" evidence="10">
    <location>
        <begin position="954"/>
        <end position="971"/>
    </location>
</feature>
<feature type="compositionally biased region" description="Acidic residues" evidence="11">
    <location>
        <begin position="457"/>
        <end position="470"/>
    </location>
</feature>
<feature type="compositionally biased region" description="Acidic residues" evidence="11">
    <location>
        <begin position="479"/>
        <end position="489"/>
    </location>
</feature>